<dbReference type="Proteomes" id="UP000324927">
    <property type="component" value="Unassembled WGS sequence"/>
</dbReference>
<evidence type="ECO:0000313" key="6">
    <source>
        <dbReference type="EMBL" id="KAA0595463.1"/>
    </source>
</evidence>
<sequence>MQIDLNLLPLFAAVAETGNFRAAADRLGVTRSAVSQGVQRLEAALGQALFLRTTRSVRLTEAGERFLAQVSAPLAEIASAIDALSGSAAEPRGLLRIAATSIAERFLSGPLIASFSEAYPGVTLDVTVTDLEFDIVAAGFDAGVRLGEVIERDMIAVPLTGDQRQIAVATPGYLARHGIPLHPRDLVRHRCIGWRTQPDTAPYRWEFEKDGHAFDVSVEPQITTNDMLLMLRTALAGAGITFGMEETFQPYLERGELVSILDDWLPPFAGFFLYFPSRRTVTPKLRALIDHVRRHREGSKSGKPSRPPSP</sequence>
<reference evidence="6 7" key="1">
    <citation type="submission" date="2019-08" db="EMBL/GenBank/DDBJ databases">
        <authorList>
            <person name="Grouzdev D."/>
            <person name="Tikhonova E."/>
            <person name="Kravchenko I."/>
        </authorList>
    </citation>
    <scope>NUCLEOTIDE SEQUENCE [LARGE SCALE GENOMIC DNA]</scope>
    <source>
        <strain evidence="6 7">59b</strain>
    </source>
</reference>
<dbReference type="Pfam" id="PF00126">
    <property type="entry name" value="HTH_1"/>
    <property type="match status" value="1"/>
</dbReference>
<gene>
    <name evidence="6" type="ORF">FZ942_17780</name>
</gene>
<dbReference type="InterPro" id="IPR005119">
    <property type="entry name" value="LysR_subst-bd"/>
</dbReference>
<organism evidence="6 7">
    <name type="scientific">Azospirillum lipoferum</name>
    <dbReference type="NCBI Taxonomy" id="193"/>
    <lineage>
        <taxon>Bacteria</taxon>
        <taxon>Pseudomonadati</taxon>
        <taxon>Pseudomonadota</taxon>
        <taxon>Alphaproteobacteria</taxon>
        <taxon>Rhodospirillales</taxon>
        <taxon>Azospirillaceae</taxon>
        <taxon>Azospirillum</taxon>
    </lineage>
</organism>
<evidence type="ECO:0000259" key="5">
    <source>
        <dbReference type="PROSITE" id="PS50931"/>
    </source>
</evidence>
<dbReference type="InterPro" id="IPR058163">
    <property type="entry name" value="LysR-type_TF_proteobact-type"/>
</dbReference>
<dbReference type="GO" id="GO:0043565">
    <property type="term" value="F:sequence-specific DNA binding"/>
    <property type="evidence" value="ECO:0007669"/>
    <property type="project" value="TreeGrafter"/>
</dbReference>
<name>A0A5A9GM72_AZOLI</name>
<keyword evidence="7" id="KW-1185">Reference proteome</keyword>
<dbReference type="EMBL" id="VTTN01000006">
    <property type="protein sequence ID" value="KAA0595463.1"/>
    <property type="molecule type" value="Genomic_DNA"/>
</dbReference>
<proteinExistence type="inferred from homology"/>
<dbReference type="GO" id="GO:0003700">
    <property type="term" value="F:DNA-binding transcription factor activity"/>
    <property type="evidence" value="ECO:0007669"/>
    <property type="project" value="InterPro"/>
</dbReference>
<dbReference type="FunFam" id="1.10.10.10:FF:000001">
    <property type="entry name" value="LysR family transcriptional regulator"/>
    <property type="match status" value="1"/>
</dbReference>
<keyword evidence="3" id="KW-0238">DNA-binding</keyword>
<comment type="similarity">
    <text evidence="1">Belongs to the LysR transcriptional regulatory family.</text>
</comment>
<dbReference type="GO" id="GO:0006351">
    <property type="term" value="P:DNA-templated transcription"/>
    <property type="evidence" value="ECO:0007669"/>
    <property type="project" value="TreeGrafter"/>
</dbReference>
<dbReference type="RefSeq" id="WP_149232404.1">
    <property type="nucleotide sequence ID" value="NZ_JALJXJ010000007.1"/>
</dbReference>
<dbReference type="OrthoDB" id="9812435at2"/>
<keyword evidence="2" id="KW-0805">Transcription regulation</keyword>
<evidence type="ECO:0000256" key="4">
    <source>
        <dbReference type="ARBA" id="ARBA00023163"/>
    </source>
</evidence>
<evidence type="ECO:0000256" key="2">
    <source>
        <dbReference type="ARBA" id="ARBA00023015"/>
    </source>
</evidence>
<evidence type="ECO:0000256" key="1">
    <source>
        <dbReference type="ARBA" id="ARBA00009437"/>
    </source>
</evidence>
<evidence type="ECO:0000313" key="7">
    <source>
        <dbReference type="Proteomes" id="UP000324927"/>
    </source>
</evidence>
<dbReference type="CDD" id="cd08474">
    <property type="entry name" value="PBP2_CrgA_like_5"/>
    <property type="match status" value="1"/>
</dbReference>
<dbReference type="SUPFAM" id="SSF53850">
    <property type="entry name" value="Periplasmic binding protein-like II"/>
    <property type="match status" value="1"/>
</dbReference>
<feature type="domain" description="HTH lysR-type" evidence="5">
    <location>
        <begin position="3"/>
        <end position="60"/>
    </location>
</feature>
<dbReference type="SUPFAM" id="SSF46785">
    <property type="entry name" value="Winged helix' DNA-binding domain"/>
    <property type="match status" value="1"/>
</dbReference>
<dbReference type="InterPro" id="IPR036390">
    <property type="entry name" value="WH_DNA-bd_sf"/>
</dbReference>
<dbReference type="InterPro" id="IPR000847">
    <property type="entry name" value="LysR_HTH_N"/>
</dbReference>
<dbReference type="PROSITE" id="PS50931">
    <property type="entry name" value="HTH_LYSR"/>
    <property type="match status" value="1"/>
</dbReference>
<dbReference type="PANTHER" id="PTHR30537:SF1">
    <property type="entry name" value="HTH-TYPE TRANSCRIPTIONAL REGULATOR PGRR"/>
    <property type="match status" value="1"/>
</dbReference>
<protein>
    <submittedName>
        <fullName evidence="6">LysR family transcriptional regulator</fullName>
    </submittedName>
</protein>
<dbReference type="Pfam" id="PF03466">
    <property type="entry name" value="LysR_substrate"/>
    <property type="match status" value="1"/>
</dbReference>
<dbReference type="Gene3D" id="3.40.190.290">
    <property type="match status" value="1"/>
</dbReference>
<dbReference type="AlphaFoldDB" id="A0A5A9GM72"/>
<evidence type="ECO:0000256" key="3">
    <source>
        <dbReference type="ARBA" id="ARBA00023125"/>
    </source>
</evidence>
<keyword evidence="4" id="KW-0804">Transcription</keyword>
<dbReference type="PANTHER" id="PTHR30537">
    <property type="entry name" value="HTH-TYPE TRANSCRIPTIONAL REGULATOR"/>
    <property type="match status" value="1"/>
</dbReference>
<accession>A0A5A9GM72</accession>
<dbReference type="PRINTS" id="PR00039">
    <property type="entry name" value="HTHLYSR"/>
</dbReference>
<dbReference type="InterPro" id="IPR036388">
    <property type="entry name" value="WH-like_DNA-bd_sf"/>
</dbReference>
<comment type="caution">
    <text evidence="6">The sequence shown here is derived from an EMBL/GenBank/DDBJ whole genome shotgun (WGS) entry which is preliminary data.</text>
</comment>
<dbReference type="Gene3D" id="1.10.10.10">
    <property type="entry name" value="Winged helix-like DNA-binding domain superfamily/Winged helix DNA-binding domain"/>
    <property type="match status" value="1"/>
</dbReference>